<keyword evidence="6 12" id="KW-0560">Oxidoreductase</keyword>
<dbReference type="InterPro" id="IPR045024">
    <property type="entry name" value="NDH-2"/>
</dbReference>
<feature type="domain" description="External alternative NADH-ubiquinone oxidoreductase-like C-terminal" evidence="11">
    <location>
        <begin position="361"/>
        <end position="411"/>
    </location>
</feature>
<organism evidence="12 13">
    <name type="scientific">Roseateles violae</name>
    <dbReference type="NCBI Taxonomy" id="3058042"/>
    <lineage>
        <taxon>Bacteria</taxon>
        <taxon>Pseudomonadati</taxon>
        <taxon>Pseudomonadota</taxon>
        <taxon>Betaproteobacteria</taxon>
        <taxon>Burkholderiales</taxon>
        <taxon>Sphaerotilaceae</taxon>
        <taxon>Roseateles</taxon>
    </lineage>
</organism>
<dbReference type="PRINTS" id="PR00411">
    <property type="entry name" value="PNDRDTASEI"/>
</dbReference>
<evidence type="ECO:0000256" key="1">
    <source>
        <dbReference type="ARBA" id="ARBA00005272"/>
    </source>
</evidence>
<evidence type="ECO:0000256" key="5">
    <source>
        <dbReference type="ARBA" id="ARBA00022946"/>
    </source>
</evidence>
<evidence type="ECO:0000256" key="6">
    <source>
        <dbReference type="ARBA" id="ARBA00023002"/>
    </source>
</evidence>
<keyword evidence="5" id="KW-0809">Transit peptide</keyword>
<gene>
    <name evidence="12" type="ORF">QWJ38_04285</name>
</gene>
<keyword evidence="9" id="KW-1133">Transmembrane helix</keyword>
<keyword evidence="4" id="KW-0274">FAD</keyword>
<dbReference type="EMBL" id="JAUHHC010000001">
    <property type="protein sequence ID" value="MDN3919495.1"/>
    <property type="molecule type" value="Genomic_DNA"/>
</dbReference>
<reference evidence="12 13" key="1">
    <citation type="submission" date="2023-06" db="EMBL/GenBank/DDBJ databases">
        <title>Pelomonas sp. PFR6 16S ribosomal RNA gene Genome sequencing and assembly.</title>
        <authorList>
            <person name="Woo H."/>
        </authorList>
    </citation>
    <scope>NUCLEOTIDE SEQUENCE [LARGE SCALE GENOMIC DNA]</scope>
    <source>
        <strain evidence="12 13">PFR6</strain>
    </source>
</reference>
<evidence type="ECO:0000313" key="12">
    <source>
        <dbReference type="EMBL" id="MDN3919495.1"/>
    </source>
</evidence>
<keyword evidence="13" id="KW-1185">Reference proteome</keyword>
<dbReference type="Proteomes" id="UP001228044">
    <property type="component" value="Unassembled WGS sequence"/>
</dbReference>
<comment type="caution">
    <text evidence="12">The sequence shown here is derived from an EMBL/GenBank/DDBJ whole genome shotgun (WGS) entry which is preliminary data.</text>
</comment>
<proteinExistence type="inferred from homology"/>
<dbReference type="Pfam" id="PF07992">
    <property type="entry name" value="Pyr_redox_2"/>
    <property type="match status" value="1"/>
</dbReference>
<keyword evidence="9" id="KW-0472">Membrane</keyword>
<comment type="catalytic activity">
    <reaction evidence="8">
        <text>a quinone + NADH + H(+) = a quinol + NAD(+)</text>
        <dbReference type="Rhea" id="RHEA:46160"/>
        <dbReference type="ChEBI" id="CHEBI:15378"/>
        <dbReference type="ChEBI" id="CHEBI:24646"/>
        <dbReference type="ChEBI" id="CHEBI:57540"/>
        <dbReference type="ChEBI" id="CHEBI:57945"/>
        <dbReference type="ChEBI" id="CHEBI:132124"/>
        <dbReference type="EC" id="1.6.5.9"/>
    </reaction>
</comment>
<keyword evidence="3" id="KW-0285">Flavoprotein</keyword>
<sequence length="452" mass="49338">MQTASDLPHVLIIGCGFGGLEAARSLARAPVRITLIDRSNHHLFQPLLYQVATAGLSAPSIAAPIRHMLRKQRNVTVLMAEVERIDKAARCVRLADGQALHYDQLIVATGATHSYFGREDWAEHAPGLKTLADAFKLRAKVLLAFEQAELLQREEERRPWLNFVVIGAGPTGVEMAGTLAEIARHTLKNEFRRIDPSRAQVLLLEGSARVLQAFKPELSARAQAQLEGLGVQVRCEARVVAIDAEGVELENTDGRRERIAARTVVWAAGVAASPLGRTLEVPLDRAGRVIVDGRLNVPGHAEIFVVGDLAAAQSLEPDGSSRPVPGVSPGAKQMGRHAARTLVARLAGRPEPAPFRYIDYGALATIGRKAAVADVGRLRFSGYFAWLFWLFVHIYFLIGFRNRLVVLMDWAWAYWSFQRYARVVSEPAPQIAASVQPSAAKSAARSEASPAQ</sequence>
<dbReference type="InterPro" id="IPR023753">
    <property type="entry name" value="FAD/NAD-binding_dom"/>
</dbReference>
<keyword evidence="9" id="KW-0812">Transmembrane</keyword>
<keyword evidence="7" id="KW-0520">NAD</keyword>
<dbReference type="GO" id="GO:0016491">
    <property type="term" value="F:oxidoreductase activity"/>
    <property type="evidence" value="ECO:0007669"/>
    <property type="project" value="UniProtKB-KW"/>
</dbReference>
<dbReference type="Gene3D" id="3.50.50.100">
    <property type="match status" value="1"/>
</dbReference>
<dbReference type="Pfam" id="PF22366">
    <property type="entry name" value="NDH2_C"/>
    <property type="match status" value="1"/>
</dbReference>
<accession>A0ABT8DM77</accession>
<name>A0ABT8DM77_9BURK</name>
<evidence type="ECO:0000256" key="2">
    <source>
        <dbReference type="ARBA" id="ARBA00012637"/>
    </source>
</evidence>
<evidence type="ECO:0000259" key="10">
    <source>
        <dbReference type="Pfam" id="PF07992"/>
    </source>
</evidence>
<comment type="similarity">
    <text evidence="1">Belongs to the NADH dehydrogenase family.</text>
</comment>
<evidence type="ECO:0000256" key="7">
    <source>
        <dbReference type="ARBA" id="ARBA00023027"/>
    </source>
</evidence>
<dbReference type="EC" id="1.6.5.9" evidence="2"/>
<protein>
    <recommendedName>
        <fullName evidence="2">NADH:ubiquinone reductase (non-electrogenic)</fullName>
        <ecNumber evidence="2">1.6.5.9</ecNumber>
    </recommendedName>
</protein>
<evidence type="ECO:0000259" key="11">
    <source>
        <dbReference type="Pfam" id="PF22366"/>
    </source>
</evidence>
<dbReference type="SUPFAM" id="SSF51905">
    <property type="entry name" value="FAD/NAD(P)-binding domain"/>
    <property type="match status" value="1"/>
</dbReference>
<evidence type="ECO:0000256" key="8">
    <source>
        <dbReference type="ARBA" id="ARBA00047599"/>
    </source>
</evidence>
<evidence type="ECO:0000256" key="3">
    <source>
        <dbReference type="ARBA" id="ARBA00022630"/>
    </source>
</evidence>
<dbReference type="RefSeq" id="WP_290357796.1">
    <property type="nucleotide sequence ID" value="NZ_JAUHHC010000001.1"/>
</dbReference>
<evidence type="ECO:0000313" key="13">
    <source>
        <dbReference type="Proteomes" id="UP001228044"/>
    </source>
</evidence>
<evidence type="ECO:0000256" key="9">
    <source>
        <dbReference type="SAM" id="Phobius"/>
    </source>
</evidence>
<feature type="transmembrane region" description="Helical" evidence="9">
    <location>
        <begin position="380"/>
        <end position="398"/>
    </location>
</feature>
<evidence type="ECO:0000256" key="4">
    <source>
        <dbReference type="ARBA" id="ARBA00022827"/>
    </source>
</evidence>
<dbReference type="InterPro" id="IPR054585">
    <property type="entry name" value="NDH2-like_C"/>
</dbReference>
<dbReference type="InterPro" id="IPR036188">
    <property type="entry name" value="FAD/NAD-bd_sf"/>
</dbReference>
<dbReference type="PRINTS" id="PR00368">
    <property type="entry name" value="FADPNR"/>
</dbReference>
<dbReference type="PANTHER" id="PTHR43706:SF47">
    <property type="entry name" value="EXTERNAL NADH-UBIQUINONE OXIDOREDUCTASE 1, MITOCHONDRIAL-RELATED"/>
    <property type="match status" value="1"/>
</dbReference>
<feature type="domain" description="FAD/NAD(P)-binding" evidence="10">
    <location>
        <begin position="9"/>
        <end position="316"/>
    </location>
</feature>
<dbReference type="PANTHER" id="PTHR43706">
    <property type="entry name" value="NADH DEHYDROGENASE"/>
    <property type="match status" value="1"/>
</dbReference>